<protein>
    <submittedName>
        <fullName evidence="2">Uncharacterized protein</fullName>
    </submittedName>
</protein>
<dbReference type="AlphaFoldDB" id="A0A0C9XAR5"/>
<feature type="compositionally biased region" description="Basic and acidic residues" evidence="1">
    <location>
        <begin position="137"/>
        <end position="150"/>
    </location>
</feature>
<evidence type="ECO:0000313" key="3">
    <source>
        <dbReference type="Proteomes" id="UP000054477"/>
    </source>
</evidence>
<dbReference type="OrthoDB" id="2803783at2759"/>
<evidence type="ECO:0000313" key="2">
    <source>
        <dbReference type="EMBL" id="KIJ93362.1"/>
    </source>
</evidence>
<dbReference type="Proteomes" id="UP000054477">
    <property type="component" value="Unassembled WGS sequence"/>
</dbReference>
<accession>A0A0C9XAR5</accession>
<dbReference type="STRING" id="1095629.A0A0C9XAR5"/>
<dbReference type="HOGENOM" id="CLU_116383_0_0_1"/>
<gene>
    <name evidence="2" type="ORF">K443DRAFT_646170</name>
</gene>
<feature type="region of interest" description="Disordered" evidence="1">
    <location>
        <begin position="137"/>
        <end position="161"/>
    </location>
</feature>
<evidence type="ECO:0000256" key="1">
    <source>
        <dbReference type="SAM" id="MobiDB-lite"/>
    </source>
</evidence>
<reference evidence="2 3" key="1">
    <citation type="submission" date="2014-04" db="EMBL/GenBank/DDBJ databases">
        <authorList>
            <consortium name="DOE Joint Genome Institute"/>
            <person name="Kuo A."/>
            <person name="Kohler A."/>
            <person name="Nagy L.G."/>
            <person name="Floudas D."/>
            <person name="Copeland A."/>
            <person name="Barry K.W."/>
            <person name="Cichocki N."/>
            <person name="Veneault-Fourrey C."/>
            <person name="LaButti K."/>
            <person name="Lindquist E.A."/>
            <person name="Lipzen A."/>
            <person name="Lundell T."/>
            <person name="Morin E."/>
            <person name="Murat C."/>
            <person name="Sun H."/>
            <person name="Tunlid A."/>
            <person name="Henrissat B."/>
            <person name="Grigoriev I.V."/>
            <person name="Hibbett D.S."/>
            <person name="Martin F."/>
            <person name="Nordberg H.P."/>
            <person name="Cantor M.N."/>
            <person name="Hua S.X."/>
        </authorList>
    </citation>
    <scope>NUCLEOTIDE SEQUENCE [LARGE SCALE GENOMIC DNA]</scope>
    <source>
        <strain evidence="2 3">LaAM-08-1</strain>
    </source>
</reference>
<organism evidence="2 3">
    <name type="scientific">Laccaria amethystina LaAM-08-1</name>
    <dbReference type="NCBI Taxonomy" id="1095629"/>
    <lineage>
        <taxon>Eukaryota</taxon>
        <taxon>Fungi</taxon>
        <taxon>Dikarya</taxon>
        <taxon>Basidiomycota</taxon>
        <taxon>Agaricomycotina</taxon>
        <taxon>Agaricomycetes</taxon>
        <taxon>Agaricomycetidae</taxon>
        <taxon>Agaricales</taxon>
        <taxon>Agaricineae</taxon>
        <taxon>Hydnangiaceae</taxon>
        <taxon>Laccaria</taxon>
    </lineage>
</organism>
<dbReference type="EMBL" id="KN838848">
    <property type="protein sequence ID" value="KIJ93362.1"/>
    <property type="molecule type" value="Genomic_DNA"/>
</dbReference>
<proteinExistence type="predicted"/>
<sequence length="198" mass="22929">MTLHKWTTDAQEEWLKARLPSFADAQAAIKTTYGFFPKALVEWRDAWPAPDPTPDKIAKAKNVEEARKKQRARDNDVYYQMTYESKWKTVIEQEWEMYKSKLTAKNADTVLKQERFQFANTFIREKYKAETQEVKDEVKKRQLGEKKEGEQPGEATTDAQNKAYQIAIEKLPATLALMGESIENQTGWNISFLVSGPE</sequence>
<keyword evidence="3" id="KW-1185">Reference proteome</keyword>
<name>A0A0C9XAR5_9AGAR</name>
<reference evidence="3" key="2">
    <citation type="submission" date="2015-01" db="EMBL/GenBank/DDBJ databases">
        <title>Evolutionary Origins and Diversification of the Mycorrhizal Mutualists.</title>
        <authorList>
            <consortium name="DOE Joint Genome Institute"/>
            <consortium name="Mycorrhizal Genomics Consortium"/>
            <person name="Kohler A."/>
            <person name="Kuo A."/>
            <person name="Nagy L.G."/>
            <person name="Floudas D."/>
            <person name="Copeland A."/>
            <person name="Barry K.W."/>
            <person name="Cichocki N."/>
            <person name="Veneault-Fourrey C."/>
            <person name="LaButti K."/>
            <person name="Lindquist E.A."/>
            <person name="Lipzen A."/>
            <person name="Lundell T."/>
            <person name="Morin E."/>
            <person name="Murat C."/>
            <person name="Riley R."/>
            <person name="Ohm R."/>
            <person name="Sun H."/>
            <person name="Tunlid A."/>
            <person name="Henrissat B."/>
            <person name="Grigoriev I.V."/>
            <person name="Hibbett D.S."/>
            <person name="Martin F."/>
        </authorList>
    </citation>
    <scope>NUCLEOTIDE SEQUENCE [LARGE SCALE GENOMIC DNA]</scope>
    <source>
        <strain evidence="3">LaAM-08-1</strain>
    </source>
</reference>